<dbReference type="SMART" id="SM00530">
    <property type="entry name" value="HTH_XRE"/>
    <property type="match status" value="2"/>
</dbReference>
<dbReference type="Gene3D" id="3.40.50.300">
    <property type="entry name" value="P-loop containing nucleotide triphosphate hydrolases"/>
    <property type="match status" value="1"/>
</dbReference>
<dbReference type="SUPFAM" id="SSF52540">
    <property type="entry name" value="P-loop containing nucleoside triphosphate hydrolases"/>
    <property type="match status" value="1"/>
</dbReference>
<evidence type="ECO:0000259" key="1">
    <source>
        <dbReference type="PROSITE" id="PS50837"/>
    </source>
</evidence>
<accession>A0A7C9VVW0</accession>
<reference evidence="2 3" key="1">
    <citation type="submission" date="2020-03" db="EMBL/GenBank/DDBJ databases">
        <title>Isolation and identification of active actinomycetes.</title>
        <authorList>
            <person name="Sun X."/>
        </authorList>
    </citation>
    <scope>NUCLEOTIDE SEQUENCE [LARGE SCALE GENOMIC DNA]</scope>
    <source>
        <strain evidence="2 3">NEAU-D13</strain>
    </source>
</reference>
<protein>
    <submittedName>
        <fullName evidence="2">NACHT domain-containing protein</fullName>
    </submittedName>
</protein>
<dbReference type="Gene3D" id="1.25.10.10">
    <property type="entry name" value="Leucine-rich Repeat Variant"/>
    <property type="match status" value="1"/>
</dbReference>
<dbReference type="RefSeq" id="WP_166055334.1">
    <property type="nucleotide sequence ID" value="NZ_JAAMPJ010000019.1"/>
</dbReference>
<keyword evidence="3" id="KW-1185">Reference proteome</keyword>
<sequence length="1879" mass="203756">MTGPEPTSAWQAYGKALRNAIAAAGFNQKTFASTVAHISESHLSGIVQGHRRPPRAEADRFAELLGDHAAGLQTFYDEASARPTPKFAANGLPVELVALLKTVRQSMDDLPMQLRGRKRLSLTGLYVRQSVTAPVETTVVRVREDMDEPGLIEEIRRSSILAEPFNEVFIRHDHLVIEGAAGLGKTTLGRHLVAEFIDALMNDGSDDPVIPLLLPARVLAPLVDLTWGQALQTATTREYGAFADSELSLSHFRAGVPGARWLIVVDALDEIPGLEDRDKLLKAIERRMLEPNGERFVVTTRPLSPGETARLRGAGFYELQPFDREALEQFAQHWFNPDNTAGGALAAAEFLAQISAAGLGEILVVPLLASIAAYVHELDRSRPLPASRYALYEQYITKLVDARSAPAAAALTELASALGGADTAAWLEEHRTALTERMATAYTARETSLYDVARAFIVEHGRALPYDDQWTELLAEWLSHTGLLGRQGTRLKFLHQTFAEHLAATAAARLLPETFDPRQSQFAELIHRLLADDEDAERVLVHYLHSNSSDHALLTYLQQGTRDQREAACMLLCQGVPSTAEHLEEGIRLAEQRIAAGAWSSEQVAKLSGLVRFETVRARLSRLVTGTSIAPRTKIVLIELLRESCPEIRVIAPDLLRLWTTDKRYESDRVKAASTLAKLGPEHRDAAARVLEEVAEDPKEYDAGRLDAAEALAALGHDCRKRAAVVLLAIATSRMVDSTRHVAAVALSRLGRAHRERAAELLSEQAADVTAEVADRRDSAAALATFGGRYRARACELLADITEQTNGVQAARTLAAHAAVDPDLRQRAADVLVGLAADPVVRPFELVSLGDALVELGGEHRSQGVGLLLSVVTDAGLGQFRQQEVVDRLLSISRKHRGNVHEQLLDVLRSTVTTSPDPSVRAAAAELLAVLSPADRGLAAAELLALFSDPTRLFRSRWQNALSLANLGKEHLAQVMTVLDHMLSTTTSSCGDRVLAAGLSSVLDPARATLATALIRAIGSDAMTDIVDQQTIMSVLDDVGEAPGTELADLVEQFAADRLVAVDSRIGAIQRLLDFGGAYEDTALRIIDDALGDPTTSTWALPTLVAVLGEHIDADRLDLVRSVFTRRCATERTWSFFSFHALVQVLERADSTRHLIPGLLAALLAEPLLDDDDRIQAADAAAALGGDHSRNAAEVLWQLIVDSSAPVETRRHALATLVALSPDREPEYVAELLALADDAKSSLLEHALTHAVVASIAHDQRGAAAERLHAVITDSQIPVIQQENVVHVMSELGRNHLDGALAAWADHLDSRGLTVEHRARLASLLSGWGYHHRVRALPLLVDAVARDDVPVTAKTGFAQHLLSFRDPFRSAGLKALIALSEDRAVSAVLRMDASYALTTHAPGQATHVLQRLASDHDVDAILRVSAATRLSGMGQPARDHATSALVNILADRDVDQWARYRSAVALSALGPHARTELRELLMALTREQSEGDNTARLVALGELPRLKPGLRHDVADRMVAAAADSALSAWERLHAVHTLLRLGRQPIGLVSSALRTIASDHDVRFWERRQALEMLGELGRDNRGLATELLRDIIATERADTWERAEAVAAVQRLNDNVDHETITLLLGLVDDVRTPFAERHHAAATALTHTHDARAHARVFLLGTVANQDVESAERLSAATALWEYDGNLQALVALATDPATTALTRGEAATLLARARPGAEYVNRYFGMAADSLTALVSDEDLPADDRREGARLLGDLDTEHRPLAVAVLGELCTQHHDVLAAAVLASWHQCDRGKAAADLRAAEGSSPDRQAEMALALTKLDPVDRLHGVRRLRDLATGADSPSARLRATQNLIAVTEPGSLRATSIFVPDLLRWSP</sequence>
<dbReference type="SMART" id="SM00567">
    <property type="entry name" value="EZ_HEAT"/>
    <property type="match status" value="6"/>
</dbReference>
<dbReference type="EMBL" id="JAAMPJ010000019">
    <property type="protein sequence ID" value="NGY66014.1"/>
    <property type="molecule type" value="Genomic_DNA"/>
</dbReference>
<dbReference type="InterPro" id="IPR007111">
    <property type="entry name" value="NACHT_NTPase"/>
</dbReference>
<dbReference type="Proteomes" id="UP000481360">
    <property type="component" value="Unassembled WGS sequence"/>
</dbReference>
<dbReference type="Pfam" id="PF05729">
    <property type="entry name" value="NACHT"/>
    <property type="match status" value="1"/>
</dbReference>
<dbReference type="InterPro" id="IPR004155">
    <property type="entry name" value="PBS_lyase_HEAT"/>
</dbReference>
<evidence type="ECO:0000313" key="3">
    <source>
        <dbReference type="Proteomes" id="UP000481360"/>
    </source>
</evidence>
<dbReference type="InterPro" id="IPR016024">
    <property type="entry name" value="ARM-type_fold"/>
</dbReference>
<dbReference type="PANTHER" id="PTHR46844">
    <property type="entry name" value="SLR5058 PROTEIN"/>
    <property type="match status" value="1"/>
</dbReference>
<organism evidence="2 3">
    <name type="scientific">Lentzea alba</name>
    <dbReference type="NCBI Taxonomy" id="2714351"/>
    <lineage>
        <taxon>Bacteria</taxon>
        <taxon>Bacillati</taxon>
        <taxon>Actinomycetota</taxon>
        <taxon>Actinomycetes</taxon>
        <taxon>Pseudonocardiales</taxon>
        <taxon>Pseudonocardiaceae</taxon>
        <taxon>Lentzea</taxon>
    </lineage>
</organism>
<evidence type="ECO:0000313" key="2">
    <source>
        <dbReference type="EMBL" id="NGY66014.1"/>
    </source>
</evidence>
<comment type="caution">
    <text evidence="2">The sequence shown here is derived from an EMBL/GenBank/DDBJ whole genome shotgun (WGS) entry which is preliminary data.</text>
</comment>
<dbReference type="InterPro" id="IPR001387">
    <property type="entry name" value="Cro/C1-type_HTH"/>
</dbReference>
<dbReference type="InterPro" id="IPR011989">
    <property type="entry name" value="ARM-like"/>
</dbReference>
<gene>
    <name evidence="2" type="ORF">G7043_44725</name>
</gene>
<feature type="domain" description="NACHT" evidence="1">
    <location>
        <begin position="173"/>
        <end position="302"/>
    </location>
</feature>
<proteinExistence type="predicted"/>
<dbReference type="PANTHER" id="PTHR46844:SF1">
    <property type="entry name" value="SLR5058 PROTEIN"/>
    <property type="match status" value="1"/>
</dbReference>
<dbReference type="InterPro" id="IPR027417">
    <property type="entry name" value="P-loop_NTPase"/>
</dbReference>
<dbReference type="PROSITE" id="PS50837">
    <property type="entry name" value="NACHT"/>
    <property type="match status" value="1"/>
</dbReference>
<name>A0A7C9VVW0_9PSEU</name>
<dbReference type="SUPFAM" id="SSF48371">
    <property type="entry name" value="ARM repeat"/>
    <property type="match status" value="2"/>
</dbReference>